<feature type="compositionally biased region" description="Polar residues" evidence="1">
    <location>
        <begin position="132"/>
        <end position="144"/>
    </location>
</feature>
<dbReference type="EMBL" id="ML996116">
    <property type="protein sequence ID" value="KAF2737392.1"/>
    <property type="molecule type" value="Genomic_DNA"/>
</dbReference>
<reference evidence="2" key="1">
    <citation type="journal article" date="2020" name="Stud. Mycol.">
        <title>101 Dothideomycetes genomes: a test case for predicting lifestyles and emergence of pathogens.</title>
        <authorList>
            <person name="Haridas S."/>
            <person name="Albert R."/>
            <person name="Binder M."/>
            <person name="Bloem J."/>
            <person name="Labutti K."/>
            <person name="Salamov A."/>
            <person name="Andreopoulos B."/>
            <person name="Baker S."/>
            <person name="Barry K."/>
            <person name="Bills G."/>
            <person name="Bluhm B."/>
            <person name="Cannon C."/>
            <person name="Castanera R."/>
            <person name="Culley D."/>
            <person name="Daum C."/>
            <person name="Ezra D."/>
            <person name="Gonzalez J."/>
            <person name="Henrissat B."/>
            <person name="Kuo A."/>
            <person name="Liang C."/>
            <person name="Lipzen A."/>
            <person name="Lutzoni F."/>
            <person name="Magnuson J."/>
            <person name="Mondo S."/>
            <person name="Nolan M."/>
            <person name="Ohm R."/>
            <person name="Pangilinan J."/>
            <person name="Park H.-J."/>
            <person name="Ramirez L."/>
            <person name="Alfaro M."/>
            <person name="Sun H."/>
            <person name="Tritt A."/>
            <person name="Yoshinaga Y."/>
            <person name="Zwiers L.-H."/>
            <person name="Turgeon B."/>
            <person name="Goodwin S."/>
            <person name="Spatafora J."/>
            <person name="Crous P."/>
            <person name="Grigoriev I."/>
        </authorList>
    </citation>
    <scope>NUCLEOTIDE SEQUENCE</scope>
    <source>
        <strain evidence="2">CBS 125425</strain>
    </source>
</reference>
<feature type="region of interest" description="Disordered" evidence="1">
    <location>
        <begin position="177"/>
        <end position="239"/>
    </location>
</feature>
<keyword evidence="3" id="KW-1185">Reference proteome</keyword>
<evidence type="ECO:0000256" key="1">
    <source>
        <dbReference type="SAM" id="MobiDB-lite"/>
    </source>
</evidence>
<evidence type="ECO:0000313" key="2">
    <source>
        <dbReference type="EMBL" id="KAF2737392.1"/>
    </source>
</evidence>
<name>A0A9P4R610_9PLEO</name>
<sequence length="239" mass="26475">MNPEHENLLSEDSDWLAKAFSNVSQYDTIQRPAYEYSDAEDLALDSDDNHVIISTPKNPPGVHVEDVSARLGKSRADLDNDIINLLPQATLETKRSILHLIRLDVTTSQLSSYTLNAQEHKALPHNHPPAPTSTSMLAESSNSRIQNLQEEDLVMQSPPGDGLEYPRAFYENADGSMMESIPDQSTNRPHSTPGNAPSTSFHSAPFFSGKTLRTNADSTDQRCRPTTSTMRRLQQDLCG</sequence>
<protein>
    <submittedName>
        <fullName evidence="2">Uncharacterized protein</fullName>
    </submittedName>
</protein>
<dbReference type="AlphaFoldDB" id="A0A9P4R610"/>
<organism evidence="2 3">
    <name type="scientific">Polyplosphaeria fusca</name>
    <dbReference type="NCBI Taxonomy" id="682080"/>
    <lineage>
        <taxon>Eukaryota</taxon>
        <taxon>Fungi</taxon>
        <taxon>Dikarya</taxon>
        <taxon>Ascomycota</taxon>
        <taxon>Pezizomycotina</taxon>
        <taxon>Dothideomycetes</taxon>
        <taxon>Pleosporomycetidae</taxon>
        <taxon>Pleosporales</taxon>
        <taxon>Tetraplosphaeriaceae</taxon>
        <taxon>Polyplosphaeria</taxon>
    </lineage>
</organism>
<evidence type="ECO:0000313" key="3">
    <source>
        <dbReference type="Proteomes" id="UP000799444"/>
    </source>
</evidence>
<proteinExistence type="predicted"/>
<accession>A0A9P4R610</accession>
<feature type="compositionally biased region" description="Polar residues" evidence="1">
    <location>
        <begin position="182"/>
        <end position="202"/>
    </location>
</feature>
<feature type="compositionally biased region" description="Polar residues" evidence="1">
    <location>
        <begin position="211"/>
        <end position="232"/>
    </location>
</feature>
<dbReference type="Proteomes" id="UP000799444">
    <property type="component" value="Unassembled WGS sequence"/>
</dbReference>
<feature type="region of interest" description="Disordered" evidence="1">
    <location>
        <begin position="121"/>
        <end position="144"/>
    </location>
</feature>
<gene>
    <name evidence="2" type="ORF">EJ04DRAFT_521142</name>
</gene>
<comment type="caution">
    <text evidence="2">The sequence shown here is derived from an EMBL/GenBank/DDBJ whole genome shotgun (WGS) entry which is preliminary data.</text>
</comment>